<feature type="transmembrane region" description="Helical" evidence="2">
    <location>
        <begin position="852"/>
        <end position="873"/>
    </location>
</feature>
<evidence type="ECO:0000313" key="3">
    <source>
        <dbReference type="EMBL" id="ACT69409.1"/>
    </source>
</evidence>
<sequence>MLPPDKKELDIQHTQQEEYSQEEEPAQSDAIPQQAAPDSQQQEEPQPEEPTQSDATPQQAPPDSQQQEEPQPEEPAQLDATPQQAPPDSQQQEEPQPEEPAQLDATPQQAAPDSQQQEEPQPEEPAQLDATPQQAAPDSQQQERLQKARKVFQRWSQSLAASSSTLKKKAKASVEKAAKTLDKILPGESAEEARRKLLKAEEAKVLKEEIQPGMELANAYAAEIASVFGLQNVNVSSSDIGESIVVVSASYLDASVNFIRHIDDLGKPKCENISQKSIPFGSYRAIHEWIAAARVPEPWLMQILARAIMNVTGTTPSLTPIAPGTLERGAAADYATGATTATQAAIGPSASSIVPLSEERAQCSQILYKVESLSPQQREALHAFCASLTSPTEPRLRVPYQEVRLEDHGEGAILVLNNFPTGESACFPFIQEICALSLEYTPHFKAANSLLKAIIDCTTPPLSGGTPPPQFKILFDLVERRCAVQVPTELLKRPWTRCLLNYLYSNLGASASLVDTLPKTSNCCARNESIYRKHNYYEMCALATDGRGSMAIDAHNPEDLLPRLVKALQEALNKYQCTAEFCKLVPNAEIQPQLRSLCNASVGKIKAETAPLVMMVLNAETQDIIPNRPIFTHVHHSVDNWCSCEVSSDRLTELTQEGMNRVAQTAAKIPDIQANITIIAQEVIATLPLETEGRALFSLLGYSQTTIDGEHASTPAVKLSWSEQFLESGRKTKLEKDPKIHGVHCFDEGIVMQLNIFTQEWSKIQRLAEEIRRKLKIIIEEEKIPEPALPKSFLSKFTGKDDTPADKTATDKAEPGILQRFSGNVSSFFERSRSKDKATTPKKGGLPMSSRVRNMFIATAAAVVLAAIIYILIPLIPRLKNIPEALQAVGSILTGALISCIAYTCATKIQSDSHQRE</sequence>
<evidence type="ECO:0000256" key="1">
    <source>
        <dbReference type="SAM" id="MobiDB-lite"/>
    </source>
</evidence>
<feature type="compositionally biased region" description="Polar residues" evidence="1">
    <location>
        <begin position="130"/>
        <end position="143"/>
    </location>
</feature>
<dbReference type="Proteomes" id="UP000001627">
    <property type="component" value="Chromosome"/>
</dbReference>
<organism evidence="3 4">
    <name type="scientific">Neorickettsia risticii (strain Illinois)</name>
    <dbReference type="NCBI Taxonomy" id="434131"/>
    <lineage>
        <taxon>Bacteria</taxon>
        <taxon>Pseudomonadati</taxon>
        <taxon>Pseudomonadota</taxon>
        <taxon>Alphaproteobacteria</taxon>
        <taxon>Rickettsiales</taxon>
        <taxon>Anaplasmataceae</taxon>
        <taxon>Neorickettsia</taxon>
    </lineage>
</organism>
<dbReference type="AlphaFoldDB" id="C6V4U1"/>
<keyword evidence="2" id="KW-0812">Transmembrane</keyword>
<proteinExistence type="predicted"/>
<feature type="region of interest" description="Disordered" evidence="1">
    <location>
        <begin position="1"/>
        <end position="150"/>
    </location>
</feature>
<feature type="transmembrane region" description="Helical" evidence="2">
    <location>
        <begin position="885"/>
        <end position="906"/>
    </location>
</feature>
<keyword evidence="2" id="KW-0472">Membrane</keyword>
<dbReference type="KEGG" id="nri:NRI_0425"/>
<name>C6V4U1_NEORI</name>
<dbReference type="HOGENOM" id="CLU_340613_0_0_5"/>
<reference evidence="3 4" key="1">
    <citation type="journal article" date="2009" name="Nucleic Acids Res.">
        <title>Analysis of complete genome sequence of Neorickettsia risticii: causative agent of Potomac horse fever.</title>
        <authorList>
            <person name="Lin M."/>
            <person name="Zhang C."/>
            <person name="Gibson K."/>
            <person name="Rikihisa Y."/>
        </authorList>
    </citation>
    <scope>NUCLEOTIDE SEQUENCE [LARGE SCALE GENOMIC DNA]</scope>
    <source>
        <strain evidence="3 4">Illinois</strain>
    </source>
</reference>
<accession>C6V4U1</accession>
<dbReference type="EMBL" id="CP001431">
    <property type="protein sequence ID" value="ACT69409.1"/>
    <property type="molecule type" value="Genomic_DNA"/>
</dbReference>
<keyword evidence="4" id="KW-1185">Reference proteome</keyword>
<gene>
    <name evidence="3" type="ordered locus">NRI_0425</name>
</gene>
<evidence type="ECO:0000256" key="2">
    <source>
        <dbReference type="SAM" id="Phobius"/>
    </source>
</evidence>
<feature type="compositionally biased region" description="Low complexity" evidence="1">
    <location>
        <begin position="32"/>
        <end position="127"/>
    </location>
</feature>
<dbReference type="RefSeq" id="WP_015816297.1">
    <property type="nucleotide sequence ID" value="NC_013009.1"/>
</dbReference>
<dbReference type="OrthoDB" id="7165266at2"/>
<protein>
    <submittedName>
        <fullName evidence="3">Uncharacterized protein</fullName>
    </submittedName>
</protein>
<evidence type="ECO:0000313" key="4">
    <source>
        <dbReference type="Proteomes" id="UP000001627"/>
    </source>
</evidence>
<dbReference type="STRING" id="434131.NRI_0425"/>
<feature type="compositionally biased region" description="Basic and acidic residues" evidence="1">
    <location>
        <begin position="1"/>
        <end position="11"/>
    </location>
</feature>
<keyword evidence="2" id="KW-1133">Transmembrane helix</keyword>